<keyword evidence="2" id="KW-1185">Reference proteome</keyword>
<accession>A0A9D4IIY1</accession>
<proteinExistence type="predicted"/>
<protein>
    <submittedName>
        <fullName evidence="1">Uncharacterized protein</fullName>
    </submittedName>
</protein>
<evidence type="ECO:0000313" key="2">
    <source>
        <dbReference type="Proteomes" id="UP000828390"/>
    </source>
</evidence>
<name>A0A9D4IIY1_DREPO</name>
<gene>
    <name evidence="1" type="ORF">DPMN_175623</name>
</gene>
<sequence length="146" mass="16728">MRLLNHLLSTGQIKRTDVEFYLAYTTKIFEFAENYEWNSVLNFDYSYRELKAEHAFGWGTFFPTHGAANSTPETTAYRHATHRRTLPDSLGKIVVYLKLRDRAPLDPSVGTVTQKPGQPPTSQTTVNTIYEPYLRSMGAEFIYGLL</sequence>
<reference evidence="1" key="2">
    <citation type="submission" date="2020-11" db="EMBL/GenBank/DDBJ databases">
        <authorList>
            <person name="McCartney M.A."/>
            <person name="Auch B."/>
            <person name="Kono T."/>
            <person name="Mallez S."/>
            <person name="Becker A."/>
            <person name="Gohl D.M."/>
            <person name="Silverstein K.A.T."/>
            <person name="Koren S."/>
            <person name="Bechman K.B."/>
            <person name="Herman A."/>
            <person name="Abrahante J.E."/>
            <person name="Garbe J."/>
        </authorList>
    </citation>
    <scope>NUCLEOTIDE SEQUENCE</scope>
    <source>
        <strain evidence="1">Duluth1</strain>
        <tissue evidence="1">Whole animal</tissue>
    </source>
</reference>
<evidence type="ECO:0000313" key="1">
    <source>
        <dbReference type="EMBL" id="KAH3774247.1"/>
    </source>
</evidence>
<dbReference type="AlphaFoldDB" id="A0A9D4IIY1"/>
<reference evidence="1" key="1">
    <citation type="journal article" date="2019" name="bioRxiv">
        <title>The Genome of the Zebra Mussel, Dreissena polymorpha: A Resource for Invasive Species Research.</title>
        <authorList>
            <person name="McCartney M.A."/>
            <person name="Auch B."/>
            <person name="Kono T."/>
            <person name="Mallez S."/>
            <person name="Zhang Y."/>
            <person name="Obille A."/>
            <person name="Becker A."/>
            <person name="Abrahante J.E."/>
            <person name="Garbe J."/>
            <person name="Badalamenti J.P."/>
            <person name="Herman A."/>
            <person name="Mangelson H."/>
            <person name="Liachko I."/>
            <person name="Sullivan S."/>
            <person name="Sone E.D."/>
            <person name="Koren S."/>
            <person name="Silverstein K.A.T."/>
            <person name="Beckman K.B."/>
            <person name="Gohl D.M."/>
        </authorList>
    </citation>
    <scope>NUCLEOTIDE SEQUENCE</scope>
    <source>
        <strain evidence="1">Duluth1</strain>
        <tissue evidence="1">Whole animal</tissue>
    </source>
</reference>
<dbReference type="Proteomes" id="UP000828390">
    <property type="component" value="Unassembled WGS sequence"/>
</dbReference>
<dbReference type="EMBL" id="JAIWYP010000009">
    <property type="protein sequence ID" value="KAH3774247.1"/>
    <property type="molecule type" value="Genomic_DNA"/>
</dbReference>
<organism evidence="1 2">
    <name type="scientific">Dreissena polymorpha</name>
    <name type="common">Zebra mussel</name>
    <name type="synonym">Mytilus polymorpha</name>
    <dbReference type="NCBI Taxonomy" id="45954"/>
    <lineage>
        <taxon>Eukaryota</taxon>
        <taxon>Metazoa</taxon>
        <taxon>Spiralia</taxon>
        <taxon>Lophotrochozoa</taxon>
        <taxon>Mollusca</taxon>
        <taxon>Bivalvia</taxon>
        <taxon>Autobranchia</taxon>
        <taxon>Heteroconchia</taxon>
        <taxon>Euheterodonta</taxon>
        <taxon>Imparidentia</taxon>
        <taxon>Neoheterodontei</taxon>
        <taxon>Myida</taxon>
        <taxon>Dreissenoidea</taxon>
        <taxon>Dreissenidae</taxon>
        <taxon>Dreissena</taxon>
    </lineage>
</organism>
<comment type="caution">
    <text evidence="1">The sequence shown here is derived from an EMBL/GenBank/DDBJ whole genome shotgun (WGS) entry which is preliminary data.</text>
</comment>